<evidence type="ECO:0000313" key="1">
    <source>
        <dbReference type="EMBL" id="ADU31303.1"/>
    </source>
</evidence>
<organism evidence="1 2">
    <name type="scientific">Evansella cellulosilytica (strain ATCC 21833 / DSM 2522 / FERM P-1141 / JCM 9156 / N-4)</name>
    <name type="common">Bacillus cellulosilyticus</name>
    <dbReference type="NCBI Taxonomy" id="649639"/>
    <lineage>
        <taxon>Bacteria</taxon>
        <taxon>Bacillati</taxon>
        <taxon>Bacillota</taxon>
        <taxon>Bacilli</taxon>
        <taxon>Bacillales</taxon>
        <taxon>Bacillaceae</taxon>
        <taxon>Evansella</taxon>
    </lineage>
</organism>
<dbReference type="EMBL" id="CP002394">
    <property type="protein sequence ID" value="ADU31303.1"/>
    <property type="molecule type" value="Genomic_DNA"/>
</dbReference>
<evidence type="ECO:0008006" key="3">
    <source>
        <dbReference type="Google" id="ProtNLM"/>
    </source>
</evidence>
<keyword evidence="2" id="KW-1185">Reference proteome</keyword>
<dbReference type="Proteomes" id="UP000001401">
    <property type="component" value="Chromosome"/>
</dbReference>
<protein>
    <recommendedName>
        <fullName evidence="3">FAD/FMN-containing dehydrogenase</fullName>
    </recommendedName>
</protein>
<dbReference type="HOGENOM" id="CLU_171055_0_0_9"/>
<dbReference type="AlphaFoldDB" id="E6TYW8"/>
<dbReference type="CDD" id="cd14279">
    <property type="entry name" value="CUE"/>
    <property type="match status" value="1"/>
</dbReference>
<name>E6TYW8_EVAC2</name>
<sequence precursor="true">MKKIIIGVVALGLVFGIGTSVVAYSTDEGFPNFKEMLPFMQQMHPDWSDEELEAMYRSCHGNGENNRGMMRQNVD</sequence>
<dbReference type="OrthoDB" id="2166958at2"/>
<gene>
    <name evidence="1" type="ordered locus">Bcell_3056</name>
</gene>
<reference evidence="1 2" key="1">
    <citation type="submission" date="2010-12" db="EMBL/GenBank/DDBJ databases">
        <title>Complete sequence of Bacillus cellulosilyticus DSM 2522.</title>
        <authorList>
            <consortium name="US DOE Joint Genome Institute"/>
            <person name="Lucas S."/>
            <person name="Copeland A."/>
            <person name="Lapidus A."/>
            <person name="Cheng J.-F."/>
            <person name="Bruce D."/>
            <person name="Goodwin L."/>
            <person name="Pitluck S."/>
            <person name="Chertkov O."/>
            <person name="Detter J.C."/>
            <person name="Han C."/>
            <person name="Tapia R."/>
            <person name="Land M."/>
            <person name="Hauser L."/>
            <person name="Jeffries C."/>
            <person name="Kyrpides N."/>
            <person name="Ivanova N."/>
            <person name="Mikhailova N."/>
            <person name="Brumm P."/>
            <person name="Mead D."/>
            <person name="Woyke T."/>
        </authorList>
    </citation>
    <scope>NUCLEOTIDE SEQUENCE [LARGE SCALE GENOMIC DNA]</scope>
    <source>
        <strain evidence="2">ATCC 21833 / DSM 2522 / FERM P-1141 / JCM 9156 / N-4</strain>
    </source>
</reference>
<dbReference type="STRING" id="649639.Bcell_3056"/>
<accession>E6TYW8</accession>
<dbReference type="eggNOG" id="ENOG5033ERC">
    <property type="taxonomic scope" value="Bacteria"/>
</dbReference>
<dbReference type="KEGG" id="bco:Bcell_3056"/>
<proteinExistence type="predicted"/>
<dbReference type="RefSeq" id="WP_013489634.1">
    <property type="nucleotide sequence ID" value="NC_014829.1"/>
</dbReference>
<evidence type="ECO:0000313" key="2">
    <source>
        <dbReference type="Proteomes" id="UP000001401"/>
    </source>
</evidence>